<dbReference type="WBParaSite" id="nRc.2.0.1.t21019-RA">
    <property type="protein sequence ID" value="nRc.2.0.1.t21019-RA"/>
    <property type="gene ID" value="nRc.2.0.1.g21019"/>
</dbReference>
<organism evidence="1 2">
    <name type="scientific">Romanomermis culicivorax</name>
    <name type="common">Nematode worm</name>
    <dbReference type="NCBI Taxonomy" id="13658"/>
    <lineage>
        <taxon>Eukaryota</taxon>
        <taxon>Metazoa</taxon>
        <taxon>Ecdysozoa</taxon>
        <taxon>Nematoda</taxon>
        <taxon>Enoplea</taxon>
        <taxon>Dorylaimia</taxon>
        <taxon>Mermithida</taxon>
        <taxon>Mermithoidea</taxon>
        <taxon>Mermithidae</taxon>
        <taxon>Romanomermis</taxon>
    </lineage>
</organism>
<dbReference type="Proteomes" id="UP000887565">
    <property type="component" value="Unplaced"/>
</dbReference>
<evidence type="ECO:0000313" key="2">
    <source>
        <dbReference type="WBParaSite" id="nRc.2.0.1.t21019-RA"/>
    </source>
</evidence>
<sequence>ESNLVNREAENQVNRTESEYILTSTNLPTAQTTISATSSFDVSTNEATVNHANGRNSYPAETNSDSSFVQNKIRASISFPITHEFDKSGAIPNLFHETNSTSAKKNLSLNITETAVNALESSTTTLAFNKSETTVEFEDDSITDAKTESNLLTNPIGELKLFTKNHDWPNKGNNKATALPLHENATIKSERKDLILSTKFGAKPRKLIDVCGNVTEIVRKLVRDTQIRVGVNSYTNFTKRSTTFFSSTARTSAPSIDSSSSKTRVGYESVKILSELKLRSKTVDTIQTVSPLMIVANRKLTNSSTHGKSVGFRNDGINDDQTFLGYSSCALDDLATDFFMIHDSSTTYKQNGIRYCI</sequence>
<evidence type="ECO:0000313" key="1">
    <source>
        <dbReference type="Proteomes" id="UP000887565"/>
    </source>
</evidence>
<keyword evidence="1" id="KW-1185">Reference proteome</keyword>
<proteinExistence type="predicted"/>
<name>A0A915J5E5_ROMCU</name>
<dbReference type="AlphaFoldDB" id="A0A915J5E5"/>
<accession>A0A915J5E5</accession>
<reference evidence="2" key="1">
    <citation type="submission" date="2022-11" db="UniProtKB">
        <authorList>
            <consortium name="WormBaseParasite"/>
        </authorList>
    </citation>
    <scope>IDENTIFICATION</scope>
</reference>
<protein>
    <submittedName>
        <fullName evidence="2">Uncharacterized protein</fullName>
    </submittedName>
</protein>